<dbReference type="Gene3D" id="3.30.565.10">
    <property type="entry name" value="Histidine kinase-like ATPase, C-terminal domain"/>
    <property type="match status" value="1"/>
</dbReference>
<dbReference type="InterPro" id="IPR004358">
    <property type="entry name" value="Sig_transdc_His_kin-like_C"/>
</dbReference>
<dbReference type="GO" id="GO:0005524">
    <property type="term" value="F:ATP binding"/>
    <property type="evidence" value="ECO:0007669"/>
    <property type="project" value="UniProtKB-KW"/>
</dbReference>
<dbReference type="PANTHER" id="PTHR43065">
    <property type="entry name" value="SENSOR HISTIDINE KINASE"/>
    <property type="match status" value="1"/>
</dbReference>
<keyword evidence="6" id="KW-0547">Nucleotide-binding</keyword>
<reference evidence="7" key="1">
    <citation type="journal article" date="2019" name="Int. J. Syst. Evol. Microbiol.">
        <title>The Global Catalogue of Microorganisms (GCM) 10K type strain sequencing project: providing services to taxonomists for standard genome sequencing and annotation.</title>
        <authorList>
            <consortium name="The Broad Institute Genomics Platform"/>
            <consortium name="The Broad Institute Genome Sequencing Center for Infectious Disease"/>
            <person name="Wu L."/>
            <person name="Ma J."/>
        </authorList>
    </citation>
    <scope>NUCLEOTIDE SEQUENCE [LARGE SCALE GENOMIC DNA]</scope>
    <source>
        <strain evidence="7">KCTC 42424</strain>
    </source>
</reference>
<evidence type="ECO:0000259" key="5">
    <source>
        <dbReference type="PROSITE" id="PS50109"/>
    </source>
</evidence>
<dbReference type="PANTHER" id="PTHR43065:SF47">
    <property type="match status" value="1"/>
</dbReference>
<evidence type="ECO:0000256" key="2">
    <source>
        <dbReference type="ARBA" id="ARBA00012438"/>
    </source>
</evidence>
<dbReference type="Gene3D" id="1.10.287.130">
    <property type="match status" value="1"/>
</dbReference>
<keyword evidence="4" id="KW-0472">Membrane</keyword>
<comment type="catalytic activity">
    <reaction evidence="1">
        <text>ATP + protein L-histidine = ADP + protein N-phospho-L-histidine.</text>
        <dbReference type="EC" id="2.7.13.3"/>
    </reaction>
</comment>
<keyword evidence="4" id="KW-0812">Transmembrane</keyword>
<dbReference type="CDD" id="cd00075">
    <property type="entry name" value="HATPase"/>
    <property type="match status" value="1"/>
</dbReference>
<dbReference type="RefSeq" id="WP_376865706.1">
    <property type="nucleotide sequence ID" value="NZ_JBHRYB010000005.1"/>
</dbReference>
<feature type="domain" description="Histidine kinase" evidence="5">
    <location>
        <begin position="297"/>
        <end position="528"/>
    </location>
</feature>
<evidence type="ECO:0000313" key="7">
    <source>
        <dbReference type="Proteomes" id="UP001595722"/>
    </source>
</evidence>
<dbReference type="EC" id="2.7.13.3" evidence="2"/>
<feature type="transmembrane region" description="Helical" evidence="4">
    <location>
        <begin position="28"/>
        <end position="52"/>
    </location>
</feature>
<proteinExistence type="predicted"/>
<dbReference type="InterPro" id="IPR005467">
    <property type="entry name" value="His_kinase_dom"/>
</dbReference>
<evidence type="ECO:0000256" key="3">
    <source>
        <dbReference type="SAM" id="Coils"/>
    </source>
</evidence>
<feature type="transmembrane region" description="Helical" evidence="4">
    <location>
        <begin position="160"/>
        <end position="181"/>
    </location>
</feature>
<dbReference type="EMBL" id="JBHRYB010000005">
    <property type="protein sequence ID" value="MFC3679901.1"/>
    <property type="molecule type" value="Genomic_DNA"/>
</dbReference>
<name>A0ABV7VQU0_9GAMM</name>
<accession>A0ABV7VQU0</accession>
<dbReference type="PRINTS" id="PR00344">
    <property type="entry name" value="BCTRLSENSOR"/>
</dbReference>
<protein>
    <recommendedName>
        <fullName evidence="2">histidine kinase</fullName>
        <ecNumber evidence="2">2.7.13.3</ecNumber>
    </recommendedName>
</protein>
<keyword evidence="7" id="KW-1185">Reference proteome</keyword>
<sequence>MPELPLPPSAVLADDLRQGKQQSLVWRIILYFAIASIALSLLISSLLVVWNYQQQTDAVRKRIESIRAGYTESLGSSLWFYDEVQIRTQVKGIMNLEAISYVRVTDNLNLNIEDGSRPHHNDIEVINIGFNNKPLGKLEVAFDRDALFAQASRAAISSMIAQLVSMLLLASLLTLVVHRLINSRIRHMALEVNYRIKNDSYEPLSIRETSAHDEIDILLHAFNSLSEKMNEELKQKTLAQQQLKTINTELEDRVQERTQNLQDTVDELNQTLQELHATQGKLIEAEKLSSLGGMVAGISHEINTPLGLCITIHSYIEDHYQQLKTAFNEGRMKKQDFDDFISLMDESLGILDKNLQRAAHLIKSFKQVSEDQTGEHIRDFSLKEYLEEILETLSPKFKKTRHKVEIDCSAQLRMSTYPGAISQIVTNLIMNSLLHGFENKDEGTIRIIVAEEKGHAVIQYSDDGCGLSDEAKHRIFEPFYTTKRGQGGTGLGMHLVYNIVHQRLGGEINLDNDQQPGTAFRIHIPKKLEQ</sequence>
<keyword evidence="4" id="KW-1133">Transmembrane helix</keyword>
<dbReference type="SMART" id="SM00387">
    <property type="entry name" value="HATPase_c"/>
    <property type="match status" value="1"/>
</dbReference>
<comment type="caution">
    <text evidence="6">The sequence shown here is derived from an EMBL/GenBank/DDBJ whole genome shotgun (WGS) entry which is preliminary data.</text>
</comment>
<dbReference type="SUPFAM" id="SSF47384">
    <property type="entry name" value="Homodimeric domain of signal transducing histidine kinase"/>
    <property type="match status" value="1"/>
</dbReference>
<keyword evidence="3" id="KW-0175">Coiled coil</keyword>
<organism evidence="6 7">
    <name type="scientific">Bacterioplanoides pacificum</name>
    <dbReference type="NCBI Taxonomy" id="1171596"/>
    <lineage>
        <taxon>Bacteria</taxon>
        <taxon>Pseudomonadati</taxon>
        <taxon>Pseudomonadota</taxon>
        <taxon>Gammaproteobacteria</taxon>
        <taxon>Oceanospirillales</taxon>
        <taxon>Oceanospirillaceae</taxon>
        <taxon>Bacterioplanoides</taxon>
    </lineage>
</organism>
<evidence type="ECO:0000313" key="6">
    <source>
        <dbReference type="EMBL" id="MFC3679901.1"/>
    </source>
</evidence>
<dbReference type="Proteomes" id="UP001595722">
    <property type="component" value="Unassembled WGS sequence"/>
</dbReference>
<dbReference type="InterPro" id="IPR036890">
    <property type="entry name" value="HATPase_C_sf"/>
</dbReference>
<dbReference type="Pfam" id="PF17149">
    <property type="entry name" value="CHASE5"/>
    <property type="match status" value="1"/>
</dbReference>
<dbReference type="InterPro" id="IPR036097">
    <property type="entry name" value="HisK_dim/P_sf"/>
</dbReference>
<evidence type="ECO:0000256" key="4">
    <source>
        <dbReference type="SAM" id="Phobius"/>
    </source>
</evidence>
<evidence type="ECO:0000256" key="1">
    <source>
        <dbReference type="ARBA" id="ARBA00000085"/>
    </source>
</evidence>
<dbReference type="SUPFAM" id="SSF55874">
    <property type="entry name" value="ATPase domain of HSP90 chaperone/DNA topoisomerase II/histidine kinase"/>
    <property type="match status" value="1"/>
</dbReference>
<feature type="coiled-coil region" evidence="3">
    <location>
        <begin position="247"/>
        <end position="278"/>
    </location>
</feature>
<keyword evidence="6" id="KW-0067">ATP-binding</keyword>
<dbReference type="PROSITE" id="PS50109">
    <property type="entry name" value="HIS_KIN"/>
    <property type="match status" value="1"/>
</dbReference>
<gene>
    <name evidence="6" type="ORF">ACFOMG_07225</name>
</gene>
<dbReference type="InterPro" id="IPR033414">
    <property type="entry name" value="Sensor_dom"/>
</dbReference>
<dbReference type="Pfam" id="PF02518">
    <property type="entry name" value="HATPase_c"/>
    <property type="match status" value="1"/>
</dbReference>
<dbReference type="InterPro" id="IPR003594">
    <property type="entry name" value="HATPase_dom"/>
</dbReference>